<dbReference type="OrthoDB" id="5391496at2759"/>
<accession>A0A6A6BK53</accession>
<dbReference type="GeneID" id="54293176"/>
<evidence type="ECO:0000313" key="2">
    <source>
        <dbReference type="Proteomes" id="UP000799438"/>
    </source>
</evidence>
<name>A0A6A6BK53_9PEZI</name>
<dbReference type="Proteomes" id="UP000799438">
    <property type="component" value="Unassembled WGS sequence"/>
</dbReference>
<protein>
    <submittedName>
        <fullName evidence="1">Uncharacterized protein</fullName>
    </submittedName>
</protein>
<keyword evidence="2" id="KW-1185">Reference proteome</keyword>
<proteinExistence type="predicted"/>
<dbReference type="EMBL" id="ML995481">
    <property type="protein sequence ID" value="KAF2143773.1"/>
    <property type="molecule type" value="Genomic_DNA"/>
</dbReference>
<sequence length="219" mass="23635">MAPPPHTVLHPTTLPSFLHHLLTPTPTTNTTLIICAPRATFEQQLLHSLQSQSTLLQPTLQTLTTTSALRTHHCTSLPALRAFLSSLTHTHKHPTTNPTTIALLNPLALHAPTPSHSAQGLSRTLAIAVDAAHATGSRLVMAECPFTPYNDDEGASEEQQEDPWATLLPLLNSSSPSTASTTAMRRGFGGWVGRSVEARSVVEQWFVFESGEEKEGEGE</sequence>
<dbReference type="AlphaFoldDB" id="A0A6A6BK53"/>
<evidence type="ECO:0000313" key="1">
    <source>
        <dbReference type="EMBL" id="KAF2143773.1"/>
    </source>
</evidence>
<dbReference type="RefSeq" id="XP_033399485.1">
    <property type="nucleotide sequence ID" value="XM_033535680.1"/>
</dbReference>
<reference evidence="1" key="1">
    <citation type="journal article" date="2020" name="Stud. Mycol.">
        <title>101 Dothideomycetes genomes: a test case for predicting lifestyles and emergence of pathogens.</title>
        <authorList>
            <person name="Haridas S."/>
            <person name="Albert R."/>
            <person name="Binder M."/>
            <person name="Bloem J."/>
            <person name="Labutti K."/>
            <person name="Salamov A."/>
            <person name="Andreopoulos B."/>
            <person name="Baker S."/>
            <person name="Barry K."/>
            <person name="Bills G."/>
            <person name="Bluhm B."/>
            <person name="Cannon C."/>
            <person name="Castanera R."/>
            <person name="Culley D."/>
            <person name="Daum C."/>
            <person name="Ezra D."/>
            <person name="Gonzalez J."/>
            <person name="Henrissat B."/>
            <person name="Kuo A."/>
            <person name="Liang C."/>
            <person name="Lipzen A."/>
            <person name="Lutzoni F."/>
            <person name="Magnuson J."/>
            <person name="Mondo S."/>
            <person name="Nolan M."/>
            <person name="Ohm R."/>
            <person name="Pangilinan J."/>
            <person name="Park H.-J."/>
            <person name="Ramirez L."/>
            <person name="Alfaro M."/>
            <person name="Sun H."/>
            <person name="Tritt A."/>
            <person name="Yoshinaga Y."/>
            <person name="Zwiers L.-H."/>
            <person name="Turgeon B."/>
            <person name="Goodwin S."/>
            <person name="Spatafora J."/>
            <person name="Crous P."/>
            <person name="Grigoriev I."/>
        </authorList>
    </citation>
    <scope>NUCLEOTIDE SEQUENCE</scope>
    <source>
        <strain evidence="1">CBS 121167</strain>
    </source>
</reference>
<organism evidence="1 2">
    <name type="scientific">Aplosporella prunicola CBS 121167</name>
    <dbReference type="NCBI Taxonomy" id="1176127"/>
    <lineage>
        <taxon>Eukaryota</taxon>
        <taxon>Fungi</taxon>
        <taxon>Dikarya</taxon>
        <taxon>Ascomycota</taxon>
        <taxon>Pezizomycotina</taxon>
        <taxon>Dothideomycetes</taxon>
        <taxon>Dothideomycetes incertae sedis</taxon>
        <taxon>Botryosphaeriales</taxon>
        <taxon>Aplosporellaceae</taxon>
        <taxon>Aplosporella</taxon>
    </lineage>
</organism>
<gene>
    <name evidence="1" type="ORF">K452DRAFT_162112</name>
</gene>